<accession>A0A6J8CSP8</accession>
<keyword evidence="2" id="KW-0472">Membrane</keyword>
<dbReference type="AlphaFoldDB" id="A0A6J8CSP8"/>
<organism evidence="3 4">
    <name type="scientific">Mytilus coruscus</name>
    <name type="common">Sea mussel</name>
    <dbReference type="NCBI Taxonomy" id="42192"/>
    <lineage>
        <taxon>Eukaryota</taxon>
        <taxon>Metazoa</taxon>
        <taxon>Spiralia</taxon>
        <taxon>Lophotrochozoa</taxon>
        <taxon>Mollusca</taxon>
        <taxon>Bivalvia</taxon>
        <taxon>Autobranchia</taxon>
        <taxon>Pteriomorphia</taxon>
        <taxon>Mytilida</taxon>
        <taxon>Mytiloidea</taxon>
        <taxon>Mytilidae</taxon>
        <taxon>Mytilinae</taxon>
        <taxon>Mytilus</taxon>
    </lineage>
</organism>
<protein>
    <submittedName>
        <fullName evidence="3">Uncharacterized protein</fullName>
    </submittedName>
</protein>
<evidence type="ECO:0000256" key="2">
    <source>
        <dbReference type="SAM" id="Phobius"/>
    </source>
</evidence>
<dbReference type="Proteomes" id="UP000507470">
    <property type="component" value="Unassembled WGS sequence"/>
</dbReference>
<proteinExistence type="predicted"/>
<feature type="region of interest" description="Disordered" evidence="1">
    <location>
        <begin position="152"/>
        <end position="197"/>
    </location>
</feature>
<keyword evidence="2" id="KW-0812">Transmembrane</keyword>
<reference evidence="3 4" key="1">
    <citation type="submission" date="2020-06" db="EMBL/GenBank/DDBJ databases">
        <authorList>
            <person name="Li R."/>
            <person name="Bekaert M."/>
        </authorList>
    </citation>
    <scope>NUCLEOTIDE SEQUENCE [LARGE SCALE GENOMIC DNA]</scope>
    <source>
        <strain evidence="4">wild</strain>
    </source>
</reference>
<gene>
    <name evidence="3" type="ORF">MCOR_32315</name>
</gene>
<dbReference type="EMBL" id="CACVKT020005775">
    <property type="protein sequence ID" value="CAC5397910.1"/>
    <property type="molecule type" value="Genomic_DNA"/>
</dbReference>
<keyword evidence="2" id="KW-1133">Transmembrane helix</keyword>
<evidence type="ECO:0000256" key="1">
    <source>
        <dbReference type="SAM" id="MobiDB-lite"/>
    </source>
</evidence>
<feature type="compositionally biased region" description="Polar residues" evidence="1">
    <location>
        <begin position="171"/>
        <end position="185"/>
    </location>
</feature>
<keyword evidence="4" id="KW-1185">Reference proteome</keyword>
<evidence type="ECO:0000313" key="4">
    <source>
        <dbReference type="Proteomes" id="UP000507470"/>
    </source>
</evidence>
<name>A0A6J8CSP8_MYTCO</name>
<evidence type="ECO:0000313" key="3">
    <source>
        <dbReference type="EMBL" id="CAC5397910.1"/>
    </source>
</evidence>
<sequence>MQTQRLTDIKPSTIIHNEAIDTNRPETGFSSNEKLVYYGLLAGGLVLVLCLSVTCNICIIHKYKTGHLNAQLNKTVNATANNASKDTEDLSSNYESICESEMIPNVSKLHTELSVVALDLHKNNSNHNSPTSERSYLEVIAENIYLNPCLPSKENSEPDSLHKISSPEYGTASQKEQTSFDLDSYSQKDESGSKNLTNSEASVNVNIRNIDASDSCPACCEGEFSNEPLDSHDEVYLYCKPNKKDALSMVNFAELSESVSPADEGDQHIVLQNGDGQINPYENLKSIDKDDEHDYNTCIVPPRYSNL</sequence>
<feature type="transmembrane region" description="Helical" evidence="2">
    <location>
        <begin position="35"/>
        <end position="59"/>
    </location>
</feature>